<accession>A0ACC0VU01</accession>
<organism evidence="1 2">
    <name type="scientific">Peronosclerospora sorghi</name>
    <dbReference type="NCBI Taxonomy" id="230839"/>
    <lineage>
        <taxon>Eukaryota</taxon>
        <taxon>Sar</taxon>
        <taxon>Stramenopiles</taxon>
        <taxon>Oomycota</taxon>
        <taxon>Peronosporomycetes</taxon>
        <taxon>Peronosporales</taxon>
        <taxon>Peronosporaceae</taxon>
        <taxon>Peronosclerospora</taxon>
    </lineage>
</organism>
<protein>
    <submittedName>
        <fullName evidence="1">Uncharacterized protein</fullName>
    </submittedName>
</protein>
<reference evidence="1 2" key="1">
    <citation type="journal article" date="2022" name="bioRxiv">
        <title>The genome of the oomycete Peronosclerospora sorghi, a cosmopolitan pathogen of maize and sorghum, is inflated with dispersed pseudogenes.</title>
        <authorList>
            <person name="Fletcher K."/>
            <person name="Martin F."/>
            <person name="Isakeit T."/>
            <person name="Cavanaugh K."/>
            <person name="Magill C."/>
            <person name="Michelmore R."/>
        </authorList>
    </citation>
    <scope>NUCLEOTIDE SEQUENCE [LARGE SCALE GENOMIC DNA]</scope>
    <source>
        <strain evidence="1">P6</strain>
    </source>
</reference>
<gene>
    <name evidence="1" type="ORF">PsorP6_015047</name>
</gene>
<keyword evidence="2" id="KW-1185">Reference proteome</keyword>
<dbReference type="Proteomes" id="UP001163321">
    <property type="component" value="Chromosome 7"/>
</dbReference>
<comment type="caution">
    <text evidence="1">The sequence shown here is derived from an EMBL/GenBank/DDBJ whole genome shotgun (WGS) entry which is preliminary data.</text>
</comment>
<sequence length="476" mass="54501">MENDKTNEQQEAATSMPLLDEIDLLQTPTTDETVNDMFLYFLSPSMSQTDVYSQSQYNLKEAEPVGLTADEACELLKDLGNPEVVDTSSEDNAIPGKIKSRSSLLQKQKQRRKAARKNTIDPRTGKMKNPSRERVQNEIVCLRNTVTDLEGQLKLLQQEKSLDLSLTNLKYNRQDEEGVHARVWQQIAQRQAQSRDMAESENMRLKILLQGQIQLAQRLKNVLDKQPNVSVFSDAMGDLKKKRHCLSNESSSSMYELFLSELDGLHAEVDEIFRLNGMEKSFDDSLRKAYVRTRKDAEGQDELFAELKDVNIIPFEFSRASSAMWYAVKRQYYSNCYHLYQGGSDDTIAVNYRSEIKHRGVETWIDALMVMRRYVEPHRVAIVWRSISRGEDAFSGMYTDETGWSVMKQIPPDSGVNVSGCVMQNCVHIVPKRIDYRTSMARNEMGLLTNLVIDSYEDNVNALSVMVEDLLLLERN</sequence>
<name>A0ACC0VU01_9STRA</name>
<dbReference type="EMBL" id="CM047586">
    <property type="protein sequence ID" value="KAI9909440.1"/>
    <property type="molecule type" value="Genomic_DNA"/>
</dbReference>
<proteinExistence type="predicted"/>
<evidence type="ECO:0000313" key="1">
    <source>
        <dbReference type="EMBL" id="KAI9909440.1"/>
    </source>
</evidence>
<evidence type="ECO:0000313" key="2">
    <source>
        <dbReference type="Proteomes" id="UP001163321"/>
    </source>
</evidence>